<name>A0A0A9F852_ARUDO</name>
<evidence type="ECO:0000313" key="2">
    <source>
        <dbReference type="EMBL" id="JAE09200.1"/>
    </source>
</evidence>
<protein>
    <submittedName>
        <fullName evidence="2">Uncharacterized protein</fullName>
    </submittedName>
</protein>
<dbReference type="AlphaFoldDB" id="A0A0A9F852"/>
<evidence type="ECO:0000256" key="1">
    <source>
        <dbReference type="SAM" id="MobiDB-lite"/>
    </source>
</evidence>
<accession>A0A0A9F852</accession>
<sequence>MAHIPTSPPAAAGHRVSPTPRPSPSFPPRKTAPSSVGTAGLPSWSWRAATAAARAAASSNRAGKCSLRCVLGSSCLVHFQRLALIHHASCSLCAGVASGQWR</sequence>
<reference evidence="2" key="1">
    <citation type="submission" date="2014-09" db="EMBL/GenBank/DDBJ databases">
        <authorList>
            <person name="Magalhaes I.L.F."/>
            <person name="Oliveira U."/>
            <person name="Santos F.R."/>
            <person name="Vidigal T.H.D.A."/>
            <person name="Brescovit A.D."/>
            <person name="Santos A.J."/>
        </authorList>
    </citation>
    <scope>NUCLEOTIDE SEQUENCE</scope>
    <source>
        <tissue evidence="2">Shoot tissue taken approximately 20 cm above the soil surface</tissue>
    </source>
</reference>
<dbReference type="EMBL" id="GBRH01188696">
    <property type="protein sequence ID" value="JAE09200.1"/>
    <property type="molecule type" value="Transcribed_RNA"/>
</dbReference>
<feature type="region of interest" description="Disordered" evidence="1">
    <location>
        <begin position="1"/>
        <end position="41"/>
    </location>
</feature>
<organism evidence="2">
    <name type="scientific">Arundo donax</name>
    <name type="common">Giant reed</name>
    <name type="synonym">Donax arundinaceus</name>
    <dbReference type="NCBI Taxonomy" id="35708"/>
    <lineage>
        <taxon>Eukaryota</taxon>
        <taxon>Viridiplantae</taxon>
        <taxon>Streptophyta</taxon>
        <taxon>Embryophyta</taxon>
        <taxon>Tracheophyta</taxon>
        <taxon>Spermatophyta</taxon>
        <taxon>Magnoliopsida</taxon>
        <taxon>Liliopsida</taxon>
        <taxon>Poales</taxon>
        <taxon>Poaceae</taxon>
        <taxon>PACMAD clade</taxon>
        <taxon>Arundinoideae</taxon>
        <taxon>Arundineae</taxon>
        <taxon>Arundo</taxon>
    </lineage>
</organism>
<reference evidence="2" key="2">
    <citation type="journal article" date="2015" name="Data Brief">
        <title>Shoot transcriptome of the giant reed, Arundo donax.</title>
        <authorList>
            <person name="Barrero R.A."/>
            <person name="Guerrero F.D."/>
            <person name="Moolhuijzen P."/>
            <person name="Goolsby J.A."/>
            <person name="Tidwell J."/>
            <person name="Bellgard S.E."/>
            <person name="Bellgard M.I."/>
        </authorList>
    </citation>
    <scope>NUCLEOTIDE SEQUENCE</scope>
    <source>
        <tissue evidence="2">Shoot tissue taken approximately 20 cm above the soil surface</tissue>
    </source>
</reference>
<proteinExistence type="predicted"/>